<dbReference type="InterPro" id="IPR037465">
    <property type="entry name" value="YlxR"/>
</dbReference>
<evidence type="ECO:0000259" key="2">
    <source>
        <dbReference type="Pfam" id="PF04296"/>
    </source>
</evidence>
<evidence type="ECO:0000313" key="3">
    <source>
        <dbReference type="EMBL" id="GEL52241.1"/>
    </source>
</evidence>
<dbReference type="InterPro" id="IPR029064">
    <property type="entry name" value="Ribosomal_eL30-like_sf"/>
</dbReference>
<name>A0AAN4U1A8_9PROT</name>
<evidence type="ECO:0000256" key="1">
    <source>
        <dbReference type="SAM" id="MobiDB-lite"/>
    </source>
</evidence>
<comment type="caution">
    <text evidence="3">The sequence shown here is derived from an EMBL/GenBank/DDBJ whole genome shotgun (WGS) entry which is preliminary data.</text>
</comment>
<dbReference type="Gene3D" id="3.30.1330.30">
    <property type="match status" value="1"/>
</dbReference>
<dbReference type="SUPFAM" id="SSF64376">
    <property type="entry name" value="YlxR-like"/>
    <property type="match status" value="1"/>
</dbReference>
<feature type="compositionally biased region" description="Polar residues" evidence="1">
    <location>
        <begin position="18"/>
        <end position="27"/>
    </location>
</feature>
<dbReference type="EMBL" id="BJVS01000001">
    <property type="protein sequence ID" value="GEL52241.1"/>
    <property type="molecule type" value="Genomic_DNA"/>
</dbReference>
<dbReference type="Proteomes" id="UP000321287">
    <property type="component" value="Unassembled WGS sequence"/>
</dbReference>
<accession>A0AAN4U1A8</accession>
<dbReference type="PANTHER" id="PTHR34215:SF1">
    <property type="entry name" value="YLXR DOMAIN-CONTAINING PROTEIN"/>
    <property type="match status" value="1"/>
</dbReference>
<dbReference type="AlphaFoldDB" id="A0AAN4U1A8"/>
<dbReference type="NCBIfam" id="NF006622">
    <property type="entry name" value="PRK09190.1"/>
    <property type="match status" value="1"/>
</dbReference>
<dbReference type="PANTHER" id="PTHR34215">
    <property type="entry name" value="BLL0784 PROTEIN"/>
    <property type="match status" value="1"/>
</dbReference>
<feature type="domain" description="YlxR" evidence="2">
    <location>
        <begin position="46"/>
        <end position="118"/>
    </location>
</feature>
<feature type="region of interest" description="Disordered" evidence="1">
    <location>
        <begin position="1"/>
        <end position="32"/>
    </location>
</feature>
<protein>
    <recommendedName>
        <fullName evidence="2">YlxR domain-containing protein</fullName>
    </recommendedName>
</protein>
<dbReference type="Pfam" id="PF04296">
    <property type="entry name" value="YlxR"/>
    <property type="match status" value="1"/>
</dbReference>
<keyword evidence="4" id="KW-1185">Reference proteome</keyword>
<dbReference type="InterPro" id="IPR035931">
    <property type="entry name" value="YlxR-like_sf"/>
</dbReference>
<sequence length="244" mass="26573">MVSRQKQPPRKGRLPTSEIHQTQTPSPDSDIELDLIELDDEKGPQRRCIVSRESGNPEVMLRFVVAPDGTVVPDLAAKLPGRGIWLSAKRDVLETARTRHLFSRAARQPVKVPEDIAQVLVSGIEARLVQGLGLARRAGQALCGFVKCREWIAAGKAGLVIQGSGGSPDELRRLISGNNKVPVRTLPAQMLATAFGREHAVYVVIAPGALAQRLMAEHERFLGLTDGLVPEPRNERLGREQAGI</sequence>
<dbReference type="SUPFAM" id="SSF55315">
    <property type="entry name" value="L30e-like"/>
    <property type="match status" value="1"/>
</dbReference>
<proteinExistence type="predicted"/>
<dbReference type="Gene3D" id="3.30.1230.10">
    <property type="entry name" value="YlxR-like"/>
    <property type="match status" value="1"/>
</dbReference>
<organism evidence="3 4">
    <name type="scientific">Asaia bogorensis NBRC 16594</name>
    <dbReference type="NCBI Taxonomy" id="1231624"/>
    <lineage>
        <taxon>Bacteria</taxon>
        <taxon>Pseudomonadati</taxon>
        <taxon>Pseudomonadota</taxon>
        <taxon>Alphaproteobacteria</taxon>
        <taxon>Acetobacterales</taxon>
        <taxon>Acetobacteraceae</taxon>
        <taxon>Asaia</taxon>
    </lineage>
</organism>
<dbReference type="InterPro" id="IPR007393">
    <property type="entry name" value="YlxR_dom"/>
</dbReference>
<gene>
    <name evidence="3" type="ORF">ABO01nite_02480</name>
</gene>
<evidence type="ECO:0000313" key="4">
    <source>
        <dbReference type="Proteomes" id="UP000321287"/>
    </source>
</evidence>
<reference evidence="3 4" key="1">
    <citation type="submission" date="2019-07" db="EMBL/GenBank/DDBJ databases">
        <title>Whole genome shotgun sequence of Asaia bogorensis NBRC 16594.</title>
        <authorList>
            <person name="Hosoyama A."/>
            <person name="Uohara A."/>
            <person name="Ohji S."/>
            <person name="Ichikawa N."/>
        </authorList>
    </citation>
    <scope>NUCLEOTIDE SEQUENCE [LARGE SCALE GENOMIC DNA]</scope>
    <source>
        <strain evidence="3 4">NBRC 16594</strain>
    </source>
</reference>